<evidence type="ECO:0000256" key="1">
    <source>
        <dbReference type="ARBA" id="ARBA00022723"/>
    </source>
</evidence>
<dbReference type="AlphaFoldDB" id="A0A835IFD9"/>
<keyword evidence="3" id="KW-0862">Zinc</keyword>
<proteinExistence type="predicted"/>
<dbReference type="EMBL" id="JADFTS010000003">
    <property type="protein sequence ID" value="KAF9616139.1"/>
    <property type="molecule type" value="Genomic_DNA"/>
</dbReference>
<reference evidence="6 7" key="1">
    <citation type="submission" date="2020-10" db="EMBL/GenBank/DDBJ databases">
        <title>The Coptis chinensis genome and diversification of protoberbering-type alkaloids.</title>
        <authorList>
            <person name="Wang B."/>
            <person name="Shu S."/>
            <person name="Song C."/>
            <person name="Liu Y."/>
        </authorList>
    </citation>
    <scope>NUCLEOTIDE SEQUENCE [LARGE SCALE GENOMIC DNA]</scope>
    <source>
        <strain evidence="6">HL-2020</strain>
        <tissue evidence="6">Leaf</tissue>
    </source>
</reference>
<evidence type="ECO:0000256" key="2">
    <source>
        <dbReference type="ARBA" id="ARBA00022771"/>
    </source>
</evidence>
<dbReference type="InterPro" id="IPR013083">
    <property type="entry name" value="Znf_RING/FYVE/PHD"/>
</dbReference>
<sequence length="300" mass="33681">MDEESVKESLKYLENEVKEKDTFIEAVSSTKALLTNYYPSASPSLQESFYVCICHVASILQTRYTECELWVAGKELFEEAERLVVDSSERAYMTTCIEIANEHINKLVMDAVPPRPTLQVANELLATLGVVPGSSQLIMRGDNNTSQRASELMEEMVNSMGEISEFRNLIDTIEASLQGIGASRPIRSPPASKEVIENLPVISITEEIMARLGSDMQCVVCKENLDISEKMQELPCKHLFHLLCLKPWLVMISTIPVQSADMSCQRMIMPMRVGKSGRGRLKAMKWCCSFTKCSLYLCML</sequence>
<gene>
    <name evidence="6" type="ORF">IFM89_028605</name>
</gene>
<dbReference type="PANTHER" id="PTHR15710:SF4">
    <property type="entry name" value="E3 UBIQUITIN-PROTEIN LIGASE AIP2"/>
    <property type="match status" value="1"/>
</dbReference>
<dbReference type="Gene3D" id="3.30.40.10">
    <property type="entry name" value="Zinc/RING finger domain, C3HC4 (zinc finger)"/>
    <property type="match status" value="1"/>
</dbReference>
<evidence type="ECO:0000256" key="3">
    <source>
        <dbReference type="ARBA" id="ARBA00022833"/>
    </source>
</evidence>
<dbReference type="OrthoDB" id="8062037at2759"/>
<keyword evidence="1" id="KW-0479">Metal-binding</keyword>
<organism evidence="6 7">
    <name type="scientific">Coptis chinensis</name>
    <dbReference type="NCBI Taxonomy" id="261450"/>
    <lineage>
        <taxon>Eukaryota</taxon>
        <taxon>Viridiplantae</taxon>
        <taxon>Streptophyta</taxon>
        <taxon>Embryophyta</taxon>
        <taxon>Tracheophyta</taxon>
        <taxon>Spermatophyta</taxon>
        <taxon>Magnoliopsida</taxon>
        <taxon>Ranunculales</taxon>
        <taxon>Ranunculaceae</taxon>
        <taxon>Coptidoideae</taxon>
        <taxon>Coptis</taxon>
    </lineage>
</organism>
<dbReference type="GO" id="GO:0061630">
    <property type="term" value="F:ubiquitin protein ligase activity"/>
    <property type="evidence" value="ECO:0007669"/>
    <property type="project" value="TreeGrafter"/>
</dbReference>
<keyword evidence="2 4" id="KW-0863">Zinc-finger</keyword>
<evidence type="ECO:0000313" key="6">
    <source>
        <dbReference type="EMBL" id="KAF9616139.1"/>
    </source>
</evidence>
<keyword evidence="7" id="KW-1185">Reference proteome</keyword>
<evidence type="ECO:0000256" key="4">
    <source>
        <dbReference type="PROSITE-ProRule" id="PRU00175"/>
    </source>
</evidence>
<dbReference type="InterPro" id="IPR001841">
    <property type="entry name" value="Znf_RING"/>
</dbReference>
<protein>
    <recommendedName>
        <fullName evidence="5">RING-type domain-containing protein</fullName>
    </recommendedName>
</protein>
<dbReference type="Proteomes" id="UP000631114">
    <property type="component" value="Unassembled WGS sequence"/>
</dbReference>
<feature type="domain" description="RING-type" evidence="5">
    <location>
        <begin position="218"/>
        <end position="264"/>
    </location>
</feature>
<dbReference type="GO" id="GO:0008270">
    <property type="term" value="F:zinc ion binding"/>
    <property type="evidence" value="ECO:0007669"/>
    <property type="project" value="UniProtKB-KW"/>
</dbReference>
<dbReference type="GO" id="GO:0016567">
    <property type="term" value="P:protein ubiquitination"/>
    <property type="evidence" value="ECO:0007669"/>
    <property type="project" value="TreeGrafter"/>
</dbReference>
<dbReference type="GO" id="GO:0005737">
    <property type="term" value="C:cytoplasm"/>
    <property type="evidence" value="ECO:0007669"/>
    <property type="project" value="TreeGrafter"/>
</dbReference>
<dbReference type="PROSITE" id="PS50089">
    <property type="entry name" value="ZF_RING_2"/>
    <property type="match status" value="1"/>
</dbReference>
<evidence type="ECO:0000313" key="7">
    <source>
        <dbReference type="Proteomes" id="UP000631114"/>
    </source>
</evidence>
<evidence type="ECO:0000259" key="5">
    <source>
        <dbReference type="PROSITE" id="PS50089"/>
    </source>
</evidence>
<dbReference type="PANTHER" id="PTHR15710">
    <property type="entry name" value="E3 UBIQUITIN-PROTEIN LIGASE PRAJA"/>
    <property type="match status" value="1"/>
</dbReference>
<dbReference type="Pfam" id="PF13639">
    <property type="entry name" value="zf-RING_2"/>
    <property type="match status" value="1"/>
</dbReference>
<name>A0A835IFD9_9MAGN</name>
<accession>A0A835IFD9</accession>
<comment type="caution">
    <text evidence="6">The sequence shown here is derived from an EMBL/GenBank/DDBJ whole genome shotgun (WGS) entry which is preliminary data.</text>
</comment>
<dbReference type="SUPFAM" id="SSF57850">
    <property type="entry name" value="RING/U-box"/>
    <property type="match status" value="1"/>
</dbReference>